<feature type="compositionally biased region" description="Basic and acidic residues" evidence="1">
    <location>
        <begin position="55"/>
        <end position="67"/>
    </location>
</feature>
<name>A0A921UI08_SORBI</name>
<feature type="compositionally biased region" description="Basic residues" evidence="1">
    <location>
        <begin position="68"/>
        <end position="78"/>
    </location>
</feature>
<organism evidence="2 3">
    <name type="scientific">Sorghum bicolor</name>
    <name type="common">Sorghum</name>
    <name type="synonym">Sorghum vulgare</name>
    <dbReference type="NCBI Taxonomy" id="4558"/>
    <lineage>
        <taxon>Eukaryota</taxon>
        <taxon>Viridiplantae</taxon>
        <taxon>Streptophyta</taxon>
        <taxon>Embryophyta</taxon>
        <taxon>Tracheophyta</taxon>
        <taxon>Spermatophyta</taxon>
        <taxon>Magnoliopsida</taxon>
        <taxon>Liliopsida</taxon>
        <taxon>Poales</taxon>
        <taxon>Poaceae</taxon>
        <taxon>PACMAD clade</taxon>
        <taxon>Panicoideae</taxon>
        <taxon>Andropogonodae</taxon>
        <taxon>Andropogoneae</taxon>
        <taxon>Sorghinae</taxon>
        <taxon>Sorghum</taxon>
    </lineage>
</organism>
<feature type="region of interest" description="Disordered" evidence="1">
    <location>
        <begin position="1"/>
        <end position="83"/>
    </location>
</feature>
<evidence type="ECO:0000313" key="2">
    <source>
        <dbReference type="EMBL" id="KAG0532873.1"/>
    </source>
</evidence>
<accession>A0A921UI08</accession>
<reference evidence="2" key="1">
    <citation type="journal article" date="2019" name="BMC Genomics">
        <title>A new reference genome for Sorghum bicolor reveals high levels of sequence similarity between sweet and grain genotypes: implications for the genetics of sugar metabolism.</title>
        <authorList>
            <person name="Cooper E.A."/>
            <person name="Brenton Z.W."/>
            <person name="Flinn B.S."/>
            <person name="Jenkins J."/>
            <person name="Shu S."/>
            <person name="Flowers D."/>
            <person name="Luo F."/>
            <person name="Wang Y."/>
            <person name="Xia P."/>
            <person name="Barry K."/>
            <person name="Daum C."/>
            <person name="Lipzen A."/>
            <person name="Yoshinaga Y."/>
            <person name="Schmutz J."/>
            <person name="Saski C."/>
            <person name="Vermerris W."/>
            <person name="Kresovich S."/>
        </authorList>
    </citation>
    <scope>NUCLEOTIDE SEQUENCE</scope>
</reference>
<dbReference type="EMBL" id="CM027683">
    <property type="protein sequence ID" value="KAG0532873.1"/>
    <property type="molecule type" value="Genomic_DNA"/>
</dbReference>
<dbReference type="AlphaFoldDB" id="A0A921UI08"/>
<proteinExistence type="predicted"/>
<gene>
    <name evidence="2" type="ORF">BDA96_04G143100</name>
</gene>
<protein>
    <submittedName>
        <fullName evidence="2">Uncharacterized protein</fullName>
    </submittedName>
</protein>
<evidence type="ECO:0000256" key="1">
    <source>
        <dbReference type="SAM" id="MobiDB-lite"/>
    </source>
</evidence>
<evidence type="ECO:0000313" key="3">
    <source>
        <dbReference type="Proteomes" id="UP000807115"/>
    </source>
</evidence>
<sequence>MRFFSSTSTFCSPHAKRKPRPLGSALHVKMETRGLHRSTSTTIIASPFHTGRNNHTNEDALRGDSSHRHCKAVPRRRGPPALTPTLLTTSFALASLASRR</sequence>
<feature type="compositionally biased region" description="Polar residues" evidence="1">
    <location>
        <begin position="1"/>
        <end position="11"/>
    </location>
</feature>
<reference evidence="2" key="2">
    <citation type="submission" date="2020-10" db="EMBL/GenBank/DDBJ databases">
        <authorList>
            <person name="Cooper E.A."/>
            <person name="Brenton Z.W."/>
            <person name="Flinn B.S."/>
            <person name="Jenkins J."/>
            <person name="Shu S."/>
            <person name="Flowers D."/>
            <person name="Luo F."/>
            <person name="Wang Y."/>
            <person name="Xia P."/>
            <person name="Barry K."/>
            <person name="Daum C."/>
            <person name="Lipzen A."/>
            <person name="Yoshinaga Y."/>
            <person name="Schmutz J."/>
            <person name="Saski C."/>
            <person name="Vermerris W."/>
            <person name="Kresovich S."/>
        </authorList>
    </citation>
    <scope>NUCLEOTIDE SEQUENCE</scope>
</reference>
<dbReference type="Proteomes" id="UP000807115">
    <property type="component" value="Chromosome 4"/>
</dbReference>
<comment type="caution">
    <text evidence="2">The sequence shown here is derived from an EMBL/GenBank/DDBJ whole genome shotgun (WGS) entry which is preliminary data.</text>
</comment>